<keyword evidence="4 5" id="KW-0560">Oxidoreductase</keyword>
<keyword evidence="3 5" id="KW-0125">Carotenoid biosynthesis</keyword>
<dbReference type="GO" id="GO:0016491">
    <property type="term" value="F:oxidoreductase activity"/>
    <property type="evidence" value="ECO:0007669"/>
    <property type="project" value="UniProtKB-KW"/>
</dbReference>
<keyword evidence="8" id="KW-1185">Reference proteome</keyword>
<comment type="pathway">
    <text evidence="1 5">Carotenoid biosynthesis.</text>
</comment>
<dbReference type="InterPro" id="IPR014105">
    <property type="entry name" value="Carotenoid/retinoid_OxRdtase"/>
</dbReference>
<dbReference type="NCBIfam" id="TIGR02734">
    <property type="entry name" value="crtI_fam"/>
    <property type="match status" value="1"/>
</dbReference>
<gene>
    <name evidence="7" type="ORF">SAMN04487996_11990</name>
</gene>
<dbReference type="SUPFAM" id="SSF51905">
    <property type="entry name" value="FAD/NAD(P)-binding domain"/>
    <property type="match status" value="1"/>
</dbReference>
<evidence type="ECO:0000256" key="5">
    <source>
        <dbReference type="RuleBase" id="RU362075"/>
    </source>
</evidence>
<dbReference type="Pfam" id="PF01593">
    <property type="entry name" value="Amino_oxidase"/>
    <property type="match status" value="1"/>
</dbReference>
<dbReference type="OrthoDB" id="9774675at2"/>
<reference evidence="8" key="1">
    <citation type="submission" date="2016-10" db="EMBL/GenBank/DDBJ databases">
        <authorList>
            <person name="Varghese N."/>
            <person name="Submissions S."/>
        </authorList>
    </citation>
    <scope>NUCLEOTIDE SEQUENCE [LARGE SCALE GENOMIC DNA]</scope>
    <source>
        <strain evidence="8">DSM 25329</strain>
    </source>
</reference>
<dbReference type="PANTHER" id="PTHR43734:SF1">
    <property type="entry name" value="PHYTOENE DESATURASE"/>
    <property type="match status" value="1"/>
</dbReference>
<evidence type="ECO:0000259" key="6">
    <source>
        <dbReference type="Pfam" id="PF01593"/>
    </source>
</evidence>
<evidence type="ECO:0000313" key="8">
    <source>
        <dbReference type="Proteomes" id="UP000198748"/>
    </source>
</evidence>
<dbReference type="EMBL" id="FNAN01000019">
    <property type="protein sequence ID" value="SDG50402.1"/>
    <property type="molecule type" value="Genomic_DNA"/>
</dbReference>
<dbReference type="PRINTS" id="PR00419">
    <property type="entry name" value="ADXRDTASE"/>
</dbReference>
<dbReference type="Proteomes" id="UP000198748">
    <property type="component" value="Unassembled WGS sequence"/>
</dbReference>
<feature type="domain" description="Amine oxidase" evidence="6">
    <location>
        <begin position="22"/>
        <end position="496"/>
    </location>
</feature>
<dbReference type="GO" id="GO:0016117">
    <property type="term" value="P:carotenoid biosynthetic process"/>
    <property type="evidence" value="ECO:0007669"/>
    <property type="project" value="UniProtKB-KW"/>
</dbReference>
<comment type="similarity">
    <text evidence="2 5">Belongs to the carotenoid/retinoid oxidoreductase family.</text>
</comment>
<sequence length="503" mass="56678">MPDTPIHNIAGKKSVGIIGAGFAGMAAGAILAGEGHDVTVFEKNDTIGGRARTFSEKGFTFDMGPSWYWMPDVYERFFERFGRSTADLYQLRQLDPGFAVIFEDNAAIDIPADFEELCLLFEQIETGAAEKLRRFIADGEFKYRVGMDDMVYKPGHSITEFLSLRLFGQALQLQLFSSFSKHARRFFKDQRLLALIEFPVLFLGAMPRDTPALYSLMNYSGLKQGTFYPMGGFGKVADTFQYIARQAGVQFRTSQAVEKLETAGGRVKHIHTAGRSVQIDAVIGSADYRHIEQALLTPGERQYEDSYWQERTFAPSCLLFYLGVDKRIAKLRHHNLFFDQDFGLHSEEIYKDKKWPTAPLFYVCCPSVTDPSVAPEGHENLFVLMPIATGLPDPEPIREHYYQLLMDRLEKFAGETIRDRVVFKRSYCVSDFKNDYNAYQGNAYGLANTLRQTAIFKPKLKSPKVNNLFFAGQLTVPGPGVPPAIISGTIAAHEVLKYLNSQL</sequence>
<evidence type="ECO:0000256" key="2">
    <source>
        <dbReference type="ARBA" id="ARBA00006046"/>
    </source>
</evidence>
<evidence type="ECO:0000313" key="7">
    <source>
        <dbReference type="EMBL" id="SDG50402.1"/>
    </source>
</evidence>
<dbReference type="STRING" id="659014.SAMN04487996_11990"/>
<dbReference type="Gene3D" id="3.50.50.60">
    <property type="entry name" value="FAD/NAD(P)-binding domain"/>
    <property type="match status" value="2"/>
</dbReference>
<evidence type="ECO:0000256" key="4">
    <source>
        <dbReference type="ARBA" id="ARBA00023002"/>
    </source>
</evidence>
<name>A0A1G7US91_9BACT</name>
<evidence type="ECO:0000256" key="1">
    <source>
        <dbReference type="ARBA" id="ARBA00004829"/>
    </source>
</evidence>
<proteinExistence type="inferred from homology"/>
<protein>
    <submittedName>
        <fullName evidence="7">Phytoene desaturase</fullName>
    </submittedName>
</protein>
<organism evidence="7 8">
    <name type="scientific">Dyadobacter soli</name>
    <dbReference type="NCBI Taxonomy" id="659014"/>
    <lineage>
        <taxon>Bacteria</taxon>
        <taxon>Pseudomonadati</taxon>
        <taxon>Bacteroidota</taxon>
        <taxon>Cytophagia</taxon>
        <taxon>Cytophagales</taxon>
        <taxon>Spirosomataceae</taxon>
        <taxon>Dyadobacter</taxon>
    </lineage>
</organism>
<accession>A0A1G7US91</accession>
<dbReference type="InterPro" id="IPR036188">
    <property type="entry name" value="FAD/NAD-bd_sf"/>
</dbReference>
<evidence type="ECO:0000256" key="3">
    <source>
        <dbReference type="ARBA" id="ARBA00022746"/>
    </source>
</evidence>
<dbReference type="PANTHER" id="PTHR43734">
    <property type="entry name" value="PHYTOENE DESATURASE"/>
    <property type="match status" value="1"/>
</dbReference>
<dbReference type="InterPro" id="IPR002937">
    <property type="entry name" value="Amino_oxidase"/>
</dbReference>
<dbReference type="AlphaFoldDB" id="A0A1G7US91"/>
<dbReference type="RefSeq" id="WP_090156285.1">
    <property type="nucleotide sequence ID" value="NZ_FNAN01000019.1"/>
</dbReference>